<dbReference type="KEGG" id="hxa:Halxa_3669"/>
<organism evidence="2 3">
    <name type="scientific">Halopiger xanaduensis (strain DSM 18323 / JCM 14033 / SH-6)</name>
    <dbReference type="NCBI Taxonomy" id="797210"/>
    <lineage>
        <taxon>Archaea</taxon>
        <taxon>Methanobacteriati</taxon>
        <taxon>Methanobacteriota</taxon>
        <taxon>Stenosarchaea group</taxon>
        <taxon>Halobacteria</taxon>
        <taxon>Halobacteriales</taxon>
        <taxon>Natrialbaceae</taxon>
        <taxon>Halopiger</taxon>
    </lineage>
</organism>
<keyword evidence="3" id="KW-1185">Reference proteome</keyword>
<dbReference type="STRING" id="797210.Halxa_3669"/>
<dbReference type="AlphaFoldDB" id="F8DBL0"/>
<keyword evidence="1" id="KW-0175">Coiled coil</keyword>
<dbReference type="RefSeq" id="WP_013881165.1">
    <property type="nucleotide sequence ID" value="NC_015666.1"/>
</dbReference>
<gene>
    <name evidence="2" type="ordered locus">Halxa_3669</name>
</gene>
<evidence type="ECO:0000256" key="1">
    <source>
        <dbReference type="SAM" id="Coils"/>
    </source>
</evidence>
<reference evidence="2 3" key="1">
    <citation type="journal article" date="2012" name="Stand. Genomic Sci.">
        <title>Complete genome sequence of Halopiger xanaduensis type strain (SH-6(T)).</title>
        <authorList>
            <person name="Anderson I."/>
            <person name="Tindall B.J."/>
            <person name="Rohde M."/>
            <person name="Lucas S."/>
            <person name="Han J."/>
            <person name="Lapidus A."/>
            <person name="Cheng J.F."/>
            <person name="Goodwin L."/>
            <person name="Pitluck S."/>
            <person name="Peters L."/>
            <person name="Pati A."/>
            <person name="Mikhailova N."/>
            <person name="Pagani I."/>
            <person name="Teshima H."/>
            <person name="Han C."/>
            <person name="Tapia R."/>
            <person name="Land M."/>
            <person name="Woyke T."/>
            <person name="Klenk H.P."/>
            <person name="Kyrpides N."/>
            <person name="Ivanova N."/>
        </authorList>
    </citation>
    <scope>NUCLEOTIDE SEQUENCE [LARGE SCALE GENOMIC DNA]</scope>
    <source>
        <strain evidence="3">DSM 18323 / JCM 14033 / SH-6</strain>
    </source>
</reference>
<sequence length="458" mass="50645">MERRELLAGGLVGAVGLGGYHQRRRLWRWSDRDALRAALDLDPPDPRPRTALPVAESHVAAALDDLERRLTDAQRAWDDFDVEDDPRKRVEHAESRLEDAAAELEAADDRLDAFGTLSADERLALLDDLRTAFRGASEALALVRVDRGDRDREGIVDDFDALEDEYGAVADDLTYRATELSRAVAAYGELDERLEDVRLTIRAGRRSLESTGSTGQSNADATVSTDDMMLARASMRASDAAAELEDVERFADRLADEAGADADVVDDVLDARYETLNGEIEATVDDTDFEYDDDYAAYAWDVWERYDDPFRSDGSDERGEGRLALATRIAAERYAAALSLAAFADVPSTRFLDDDDPIVDESDIDGDDVREAKRRAVDELEARLDAEGDDPLVRYLCAELAADLESHDGRLERALEKINADDAGSWTIRLASLRLDYLVIAEQAAVLPTVLEAVNADR</sequence>
<dbReference type="EMBL" id="CP002839">
    <property type="protein sequence ID" value="AEH38277.1"/>
    <property type="molecule type" value="Genomic_DNA"/>
</dbReference>
<evidence type="ECO:0000313" key="2">
    <source>
        <dbReference type="EMBL" id="AEH38277.1"/>
    </source>
</evidence>
<dbReference type="OrthoDB" id="198475at2157"/>
<proteinExistence type="predicted"/>
<dbReference type="eggNOG" id="arCOG06949">
    <property type="taxonomic scope" value="Archaea"/>
</dbReference>
<feature type="coiled-coil region" evidence="1">
    <location>
        <begin position="370"/>
        <end position="417"/>
    </location>
</feature>
<dbReference type="Proteomes" id="UP000006794">
    <property type="component" value="Chromosome"/>
</dbReference>
<name>F8DBL0_HALXS</name>
<protein>
    <submittedName>
        <fullName evidence="2">Uncharacterized protein</fullName>
    </submittedName>
</protein>
<accession>F8DBL0</accession>
<dbReference type="HOGENOM" id="CLU_596672_0_0_2"/>
<dbReference type="GeneID" id="10798614"/>
<evidence type="ECO:0000313" key="3">
    <source>
        <dbReference type="Proteomes" id="UP000006794"/>
    </source>
</evidence>